<dbReference type="Gene3D" id="3.40.50.150">
    <property type="entry name" value="Vaccinia Virus protein VP39"/>
    <property type="match status" value="1"/>
</dbReference>
<evidence type="ECO:0000256" key="1">
    <source>
        <dbReference type="SAM" id="MobiDB-lite"/>
    </source>
</evidence>
<evidence type="ECO:0000313" key="3">
    <source>
        <dbReference type="Proteomes" id="UP001257060"/>
    </source>
</evidence>
<gene>
    <name evidence="2" type="ORF">NDI76_01130</name>
</gene>
<dbReference type="SUPFAM" id="SSF53335">
    <property type="entry name" value="S-adenosyl-L-methionine-dependent methyltransferases"/>
    <property type="match status" value="1"/>
</dbReference>
<dbReference type="Proteomes" id="UP001257060">
    <property type="component" value="Unassembled WGS sequence"/>
</dbReference>
<sequence>MKGDFRRYLAAKESVDDRAFAPDVRRLVRSDLAGRSDGLRLLDAGAGTGPFLRRLLAWDVPDLTYVAVDSDGANLDRARERVAAAAPAAGYAVDSVDADGGGPEGDFEFDFSFDFDVPGETVGSLSLTGENDIDVRFVRGDALDAAEAGGWDCTVAQAFVDLLDPAGVDRLLDGLAPGGRFYFPITFDGGTAFAPPHDADDAVLSAYHATMHDGDRLGSRAGRLLERHLDARGIDYVAADADWSVRPVGEHSRGGNGPNEGPDGDAGDRRGYPADEAYFLRVVVDTVADAVRGRVDEGTTRRWHRARRRELDARRLKFAARNRDVTGIV</sequence>
<evidence type="ECO:0000313" key="2">
    <source>
        <dbReference type="EMBL" id="MDS0297345.1"/>
    </source>
</evidence>
<dbReference type="RefSeq" id="WP_310922132.1">
    <property type="nucleotide sequence ID" value="NZ_JAMQOP010000001.1"/>
</dbReference>
<protein>
    <recommendedName>
        <fullName evidence="4">Methyltransferase domain-containing protein</fullName>
    </recommendedName>
</protein>
<dbReference type="InterPro" id="IPR029063">
    <property type="entry name" value="SAM-dependent_MTases_sf"/>
</dbReference>
<reference evidence="2 3" key="1">
    <citation type="submission" date="2022-06" db="EMBL/GenBank/DDBJ databases">
        <title>Halogeometricum sp. a new haloarchaeum isolate from saline soil.</title>
        <authorList>
            <person name="Strakova D."/>
            <person name="Galisteo C."/>
            <person name="Sanchez-Porro C."/>
            <person name="Ventosa A."/>
        </authorList>
    </citation>
    <scope>NUCLEOTIDE SEQUENCE [LARGE SCALE GENOMIC DNA]</scope>
    <source>
        <strain evidence="2 3">S1BR25-6</strain>
    </source>
</reference>
<name>A0ABU2G976_9EURY</name>
<organism evidence="2 3">
    <name type="scientific">Halogeometricum salsisoli</name>
    <dbReference type="NCBI Taxonomy" id="2950536"/>
    <lineage>
        <taxon>Archaea</taxon>
        <taxon>Methanobacteriati</taxon>
        <taxon>Methanobacteriota</taxon>
        <taxon>Stenosarchaea group</taxon>
        <taxon>Halobacteria</taxon>
        <taxon>Halobacteriales</taxon>
        <taxon>Haloferacaceae</taxon>
        <taxon>Halogeometricum</taxon>
    </lineage>
</organism>
<keyword evidence="3" id="KW-1185">Reference proteome</keyword>
<comment type="caution">
    <text evidence="2">The sequence shown here is derived from an EMBL/GenBank/DDBJ whole genome shotgun (WGS) entry which is preliminary data.</text>
</comment>
<proteinExistence type="predicted"/>
<feature type="region of interest" description="Disordered" evidence="1">
    <location>
        <begin position="247"/>
        <end position="270"/>
    </location>
</feature>
<accession>A0ABU2G976</accession>
<dbReference type="EMBL" id="JAMQOP010000001">
    <property type="protein sequence ID" value="MDS0297345.1"/>
    <property type="molecule type" value="Genomic_DNA"/>
</dbReference>
<evidence type="ECO:0008006" key="4">
    <source>
        <dbReference type="Google" id="ProtNLM"/>
    </source>
</evidence>